<dbReference type="Proteomes" id="UP000198953">
    <property type="component" value="Unassembled WGS sequence"/>
</dbReference>
<name>A0A1H8G8W8_9ACTN</name>
<organism evidence="2 3">
    <name type="scientific">Nonomuraea pusilla</name>
    <dbReference type="NCBI Taxonomy" id="46177"/>
    <lineage>
        <taxon>Bacteria</taxon>
        <taxon>Bacillati</taxon>
        <taxon>Actinomycetota</taxon>
        <taxon>Actinomycetes</taxon>
        <taxon>Streptosporangiales</taxon>
        <taxon>Streptosporangiaceae</taxon>
        <taxon>Nonomuraea</taxon>
    </lineage>
</organism>
<dbReference type="STRING" id="46177.SAMN05660976_07448"/>
<feature type="transmembrane region" description="Helical" evidence="1">
    <location>
        <begin position="15"/>
        <end position="37"/>
    </location>
</feature>
<sequence length="218" mass="23398">MTEPSGGSSKPRRPVVVPALALVLITAVGIAALLGGLNEVPDDPPRLGKGAVLDQGRYSTRFVESRVRVVPAASQFDEEKRFVELVFDVTNRGDDTTPVGMPPGKPEQAYLGTTFADSFVKITPTFPAEAGPFVFAVAKGGESRQLHPGVKTTVIVRYELEEGQRPPEKMTLDVAGFEFTAGFNDPSENWRMIATESGDRFVPEIKARVTLPVQGGAA</sequence>
<gene>
    <name evidence="2" type="ORF">SAMN05660976_07448</name>
</gene>
<dbReference type="AlphaFoldDB" id="A0A1H8G8W8"/>
<protein>
    <recommendedName>
        <fullName evidence="4">DUF4352 domain-containing protein</fullName>
    </recommendedName>
</protein>
<reference evidence="2 3" key="1">
    <citation type="submission" date="2016-10" db="EMBL/GenBank/DDBJ databases">
        <authorList>
            <person name="de Groot N.N."/>
        </authorList>
    </citation>
    <scope>NUCLEOTIDE SEQUENCE [LARGE SCALE GENOMIC DNA]</scope>
    <source>
        <strain evidence="2 3">DSM 43357</strain>
    </source>
</reference>
<evidence type="ECO:0008006" key="4">
    <source>
        <dbReference type="Google" id="ProtNLM"/>
    </source>
</evidence>
<proteinExistence type="predicted"/>
<dbReference type="EMBL" id="FOBF01000026">
    <property type="protein sequence ID" value="SEN39728.1"/>
    <property type="molecule type" value="Genomic_DNA"/>
</dbReference>
<keyword evidence="3" id="KW-1185">Reference proteome</keyword>
<dbReference type="RefSeq" id="WP_055504960.1">
    <property type="nucleotide sequence ID" value="NZ_BBZG01000002.1"/>
</dbReference>
<evidence type="ECO:0000256" key="1">
    <source>
        <dbReference type="SAM" id="Phobius"/>
    </source>
</evidence>
<keyword evidence="1" id="KW-1133">Transmembrane helix</keyword>
<keyword evidence="1" id="KW-0472">Membrane</keyword>
<dbReference type="OrthoDB" id="3543587at2"/>
<accession>A0A1H8G8W8</accession>
<evidence type="ECO:0000313" key="2">
    <source>
        <dbReference type="EMBL" id="SEN39728.1"/>
    </source>
</evidence>
<evidence type="ECO:0000313" key="3">
    <source>
        <dbReference type="Proteomes" id="UP000198953"/>
    </source>
</evidence>
<keyword evidence="1" id="KW-0812">Transmembrane</keyword>